<evidence type="ECO:0000256" key="1">
    <source>
        <dbReference type="SAM" id="Phobius"/>
    </source>
</evidence>
<dbReference type="InterPro" id="IPR050469">
    <property type="entry name" value="Diguanylate_Cyclase"/>
</dbReference>
<evidence type="ECO:0000313" key="4">
    <source>
        <dbReference type="Proteomes" id="UP000652354"/>
    </source>
</evidence>
<gene>
    <name evidence="3" type="ORF">Dac01nite_10780</name>
</gene>
<accession>A0A919UJF7</accession>
<protein>
    <recommendedName>
        <fullName evidence="2">GGDEF domain-containing protein</fullName>
    </recommendedName>
</protein>
<keyword evidence="4" id="KW-1185">Reference proteome</keyword>
<dbReference type="CDD" id="cd01949">
    <property type="entry name" value="GGDEF"/>
    <property type="match status" value="1"/>
</dbReference>
<dbReference type="GO" id="GO:1902201">
    <property type="term" value="P:negative regulation of bacterial-type flagellum-dependent cell motility"/>
    <property type="evidence" value="ECO:0007669"/>
    <property type="project" value="TreeGrafter"/>
</dbReference>
<dbReference type="PANTHER" id="PTHR45138:SF9">
    <property type="entry name" value="DIGUANYLATE CYCLASE DGCM-RELATED"/>
    <property type="match status" value="1"/>
</dbReference>
<feature type="transmembrane region" description="Helical" evidence="1">
    <location>
        <begin position="332"/>
        <end position="354"/>
    </location>
</feature>
<dbReference type="PROSITE" id="PS50887">
    <property type="entry name" value="GGDEF"/>
    <property type="match status" value="1"/>
</dbReference>
<dbReference type="InterPro" id="IPR000160">
    <property type="entry name" value="GGDEF_dom"/>
</dbReference>
<name>A0A919UJF7_9MICO</name>
<dbReference type="Pfam" id="PF22673">
    <property type="entry name" value="MCP-like_PDC_1"/>
    <property type="match status" value="1"/>
</dbReference>
<dbReference type="GO" id="GO:0005886">
    <property type="term" value="C:plasma membrane"/>
    <property type="evidence" value="ECO:0007669"/>
    <property type="project" value="TreeGrafter"/>
</dbReference>
<dbReference type="SMART" id="SM00267">
    <property type="entry name" value="GGDEF"/>
    <property type="match status" value="1"/>
</dbReference>
<dbReference type="InterPro" id="IPR029787">
    <property type="entry name" value="Nucleotide_cyclase"/>
</dbReference>
<dbReference type="EMBL" id="BONR01000002">
    <property type="protein sequence ID" value="GIG54326.1"/>
    <property type="molecule type" value="Genomic_DNA"/>
</dbReference>
<dbReference type="Gene3D" id="3.30.450.20">
    <property type="entry name" value="PAS domain"/>
    <property type="match status" value="2"/>
</dbReference>
<sequence>MSSPPQRLRRLSRSRGFLIAAAMVITILILQIVTTIAGVLAVTRQADAAAIDTYGYVGDLTAERVARYVESASDVTEGTAVQIEREQDISMDRLATAMYLRLEREPTVRSLYVGWADGSFLVVRRDGSGFDVQQRSGPPGQLTSSGDYDSQFTMLGEQTIESEYDPRARPWYKAGVGGSDVSWTDPYLQFGSDETLVSAARAARGGEGLIAVAGADLELVSLGQVLDDLPLGEGADAYVLSRGGVIIAVPSGQLREVEEISARYGKPARAEDLDLQMAPPPLEPGQDYISEDGLTIVLERTLEPAADLDWVLHLNADASQLSQGLSNLTGTVVVITAFSVLITIVAILLALRVWRPLRSLRQRAATDQLTGLANRHEYLRRGTPLVERAIARGDMVIAVVVDLDNFKRLNDTYGHETGDLALETVALSLRANIRASDIAARTGGDEFVVVQVLSPGGDAHAIVSRLRDEIEHDLHARVDGGEAVGVTAGFAVAQWGDRLDGLVARADAALIEGKQAVKGRVYAS</sequence>
<keyword evidence="1" id="KW-1133">Transmembrane helix</keyword>
<reference evidence="3" key="1">
    <citation type="submission" date="2021-01" db="EMBL/GenBank/DDBJ databases">
        <title>Whole genome shotgun sequence of Demequina activiva NBRC 110675.</title>
        <authorList>
            <person name="Komaki H."/>
            <person name="Tamura T."/>
        </authorList>
    </citation>
    <scope>NUCLEOTIDE SEQUENCE</scope>
    <source>
        <strain evidence="3">NBRC 110675</strain>
    </source>
</reference>
<keyword evidence="1" id="KW-0472">Membrane</keyword>
<dbReference type="Gene3D" id="3.30.70.270">
    <property type="match status" value="1"/>
</dbReference>
<dbReference type="GO" id="GO:0043709">
    <property type="term" value="P:cell adhesion involved in single-species biofilm formation"/>
    <property type="evidence" value="ECO:0007669"/>
    <property type="project" value="TreeGrafter"/>
</dbReference>
<dbReference type="PANTHER" id="PTHR45138">
    <property type="entry name" value="REGULATORY COMPONENTS OF SENSORY TRANSDUCTION SYSTEM"/>
    <property type="match status" value="1"/>
</dbReference>
<organism evidence="3 4">
    <name type="scientific">Demequina activiva</name>
    <dbReference type="NCBI Taxonomy" id="1582364"/>
    <lineage>
        <taxon>Bacteria</taxon>
        <taxon>Bacillati</taxon>
        <taxon>Actinomycetota</taxon>
        <taxon>Actinomycetes</taxon>
        <taxon>Micrococcales</taxon>
        <taxon>Demequinaceae</taxon>
        <taxon>Demequina</taxon>
    </lineage>
</organism>
<dbReference type="AlphaFoldDB" id="A0A919UJF7"/>
<proteinExistence type="predicted"/>
<dbReference type="RefSeq" id="WP_203653980.1">
    <property type="nucleotide sequence ID" value="NZ_BONR01000002.1"/>
</dbReference>
<dbReference type="InterPro" id="IPR043128">
    <property type="entry name" value="Rev_trsase/Diguanyl_cyclase"/>
</dbReference>
<comment type="caution">
    <text evidence="3">The sequence shown here is derived from an EMBL/GenBank/DDBJ whole genome shotgun (WGS) entry which is preliminary data.</text>
</comment>
<dbReference type="NCBIfam" id="TIGR00254">
    <property type="entry name" value="GGDEF"/>
    <property type="match status" value="1"/>
</dbReference>
<keyword evidence="1" id="KW-0812">Transmembrane</keyword>
<evidence type="ECO:0000259" key="2">
    <source>
        <dbReference type="PROSITE" id="PS50887"/>
    </source>
</evidence>
<feature type="transmembrane region" description="Helical" evidence="1">
    <location>
        <begin position="16"/>
        <end position="42"/>
    </location>
</feature>
<dbReference type="SUPFAM" id="SSF55073">
    <property type="entry name" value="Nucleotide cyclase"/>
    <property type="match status" value="1"/>
</dbReference>
<evidence type="ECO:0000313" key="3">
    <source>
        <dbReference type="EMBL" id="GIG54326.1"/>
    </source>
</evidence>
<dbReference type="Proteomes" id="UP000652354">
    <property type="component" value="Unassembled WGS sequence"/>
</dbReference>
<dbReference type="GO" id="GO:0052621">
    <property type="term" value="F:diguanylate cyclase activity"/>
    <property type="evidence" value="ECO:0007669"/>
    <property type="project" value="TreeGrafter"/>
</dbReference>
<dbReference type="Pfam" id="PF00990">
    <property type="entry name" value="GGDEF"/>
    <property type="match status" value="1"/>
</dbReference>
<dbReference type="CDD" id="cd12913">
    <property type="entry name" value="PDC1_MCP_like"/>
    <property type="match status" value="1"/>
</dbReference>
<feature type="domain" description="GGDEF" evidence="2">
    <location>
        <begin position="394"/>
        <end position="524"/>
    </location>
</feature>